<dbReference type="Proteomes" id="UP001207468">
    <property type="component" value="Unassembled WGS sequence"/>
</dbReference>
<gene>
    <name evidence="1" type="ORF">F5148DRAFT_1150769</name>
</gene>
<keyword evidence="2" id="KW-1185">Reference proteome</keyword>
<dbReference type="EMBL" id="JAGFNK010000192">
    <property type="protein sequence ID" value="KAI9460023.1"/>
    <property type="molecule type" value="Genomic_DNA"/>
</dbReference>
<name>A0ACC0U2U7_9AGAM</name>
<sequence>MHVGMCRWHAGHMGVCNQWGKVFVVSASLSLMTTKQAGEVWIVLELEMFVHMCLNNLNELFLFELLPSLHWYHKCHDDLHKVVFGFGTCSTCDPVLVISPTAMAHIRKLLGLSEFWIQLEAFWVLSLVKVPNCNSREFNGCSLSCNNLIVLIHATFTAIAIASAIVSISTVASTIGSPSGRLSSSQGRHV</sequence>
<reference evidence="1" key="1">
    <citation type="submission" date="2021-03" db="EMBL/GenBank/DDBJ databases">
        <title>Evolutionary priming and transition to the ectomycorrhizal habit in an iconic lineage of mushroom-forming fungi: is preadaptation a requirement?</title>
        <authorList>
            <consortium name="DOE Joint Genome Institute"/>
            <person name="Looney B.P."/>
            <person name="Miyauchi S."/>
            <person name="Morin E."/>
            <person name="Drula E."/>
            <person name="Courty P.E."/>
            <person name="Chicoki N."/>
            <person name="Fauchery L."/>
            <person name="Kohler A."/>
            <person name="Kuo A."/>
            <person name="LaButti K."/>
            <person name="Pangilinan J."/>
            <person name="Lipzen A."/>
            <person name="Riley R."/>
            <person name="Andreopoulos W."/>
            <person name="He G."/>
            <person name="Johnson J."/>
            <person name="Barry K.W."/>
            <person name="Grigoriev I.V."/>
            <person name="Nagy L."/>
            <person name="Hibbett D."/>
            <person name="Henrissat B."/>
            <person name="Matheny P.B."/>
            <person name="Labbe J."/>
            <person name="Martin A.F."/>
        </authorList>
    </citation>
    <scope>NUCLEOTIDE SEQUENCE</scope>
    <source>
        <strain evidence="1">BPL698</strain>
    </source>
</reference>
<proteinExistence type="predicted"/>
<comment type="caution">
    <text evidence="1">The sequence shown here is derived from an EMBL/GenBank/DDBJ whole genome shotgun (WGS) entry which is preliminary data.</text>
</comment>
<accession>A0ACC0U2U7</accession>
<evidence type="ECO:0000313" key="2">
    <source>
        <dbReference type="Proteomes" id="UP001207468"/>
    </source>
</evidence>
<protein>
    <submittedName>
        <fullName evidence="1">Uncharacterized protein</fullName>
    </submittedName>
</protein>
<evidence type="ECO:0000313" key="1">
    <source>
        <dbReference type="EMBL" id="KAI9460023.1"/>
    </source>
</evidence>
<organism evidence="1 2">
    <name type="scientific">Russula earlei</name>
    <dbReference type="NCBI Taxonomy" id="71964"/>
    <lineage>
        <taxon>Eukaryota</taxon>
        <taxon>Fungi</taxon>
        <taxon>Dikarya</taxon>
        <taxon>Basidiomycota</taxon>
        <taxon>Agaricomycotina</taxon>
        <taxon>Agaricomycetes</taxon>
        <taxon>Russulales</taxon>
        <taxon>Russulaceae</taxon>
        <taxon>Russula</taxon>
    </lineage>
</organism>